<sequence>MKKISLLILILLLFFNLNASVDKRIKKWIKDNYASAARHLSKEELI</sequence>
<geneLocation type="plasmid" evidence="1 2">
    <name>lp36</name>
</geneLocation>
<reference evidence="1" key="1">
    <citation type="submission" date="2024-11" db="EMBL/GenBank/DDBJ databases">
        <title>Sequencing of Borrelia variable plasmids from multiple Borrelia sensu lato isolates.</title>
        <authorList>
            <person name="Mongodin E.F."/>
            <person name="Rudenko N."/>
            <person name="Fraser C.M."/>
            <person name="Schutzer S."/>
            <person name="Luft B."/>
            <person name="Morgan R."/>
            <person name="Casjens S."/>
            <person name="Qiu W."/>
        </authorList>
    </citation>
    <scope>NUCLEOTIDE SEQUENCE</scope>
    <source>
        <strain evidence="1">SCGT-18</strain>
    </source>
</reference>
<dbReference type="Proteomes" id="UP001304851">
    <property type="component" value="Plasmid lp36"/>
</dbReference>
<keyword evidence="1" id="KW-0614">Plasmid</keyword>
<evidence type="ECO:0000313" key="1">
    <source>
        <dbReference type="EMBL" id="XPC85477.1"/>
    </source>
</evidence>
<accession>A0ACD5GLM7</accession>
<name>A0ACD5GLM7_9SPIR</name>
<evidence type="ECO:0000313" key="2">
    <source>
        <dbReference type="Proteomes" id="UP001304851"/>
    </source>
</evidence>
<organism evidence="1 2">
    <name type="scientific">Borreliella carolinensis</name>
    <dbReference type="NCBI Taxonomy" id="478174"/>
    <lineage>
        <taxon>Bacteria</taxon>
        <taxon>Pseudomonadati</taxon>
        <taxon>Spirochaetota</taxon>
        <taxon>Spirochaetia</taxon>
        <taxon>Spirochaetales</taxon>
        <taxon>Borreliaceae</taxon>
        <taxon>Borreliella</taxon>
    </lineage>
</organism>
<proteinExistence type="predicted"/>
<protein>
    <submittedName>
        <fullName evidence="1">Uncharacterized protein</fullName>
    </submittedName>
</protein>
<gene>
    <name evidence="1" type="ORF">QIA18_05105</name>
</gene>
<dbReference type="EMBL" id="CP179466">
    <property type="protein sequence ID" value="XPC85477.1"/>
    <property type="molecule type" value="Genomic_DNA"/>
</dbReference>
<keyword evidence="2" id="KW-1185">Reference proteome</keyword>